<dbReference type="SUPFAM" id="SSF88659">
    <property type="entry name" value="Sigma3 and sigma4 domains of RNA polymerase sigma factors"/>
    <property type="match status" value="1"/>
</dbReference>
<dbReference type="CDD" id="cd06171">
    <property type="entry name" value="Sigma70_r4"/>
    <property type="match status" value="1"/>
</dbReference>
<evidence type="ECO:0000259" key="5">
    <source>
        <dbReference type="Pfam" id="PF04542"/>
    </source>
</evidence>
<evidence type="ECO:0000256" key="1">
    <source>
        <dbReference type="ARBA" id="ARBA00010641"/>
    </source>
</evidence>
<name>A0A1I3AQX1_9SPHI</name>
<accession>A0A1I3AQX1</accession>
<dbReference type="InterPro" id="IPR013324">
    <property type="entry name" value="RNA_pol_sigma_r3/r4-like"/>
</dbReference>
<sequence length="193" mass="22557">MIDYQNLGDEGLASCIRKGDRIAFTEIYDRYWTVLYLHARKMLRNDQEAEDIVQELFTQLWKKAAEINYTVKLSSYLYRSVRNRILDHITHQKVVQDYQRSLVEFLGSRASSPDELLVEKELAFLIEQEIQALPEKMREVFVLSRKQHLSYKEIGDQLGISEHTVRNQVSNALSILRTKLGVSSMVIFMLLSK</sequence>
<dbReference type="STRING" id="414048.SAMN04489864_1183"/>
<dbReference type="GO" id="GO:0016987">
    <property type="term" value="F:sigma factor activity"/>
    <property type="evidence" value="ECO:0007669"/>
    <property type="project" value="UniProtKB-KW"/>
</dbReference>
<dbReference type="Gene3D" id="1.10.1740.10">
    <property type="match status" value="1"/>
</dbReference>
<dbReference type="InterPro" id="IPR013249">
    <property type="entry name" value="RNA_pol_sigma70_r4_t2"/>
</dbReference>
<dbReference type="Gene3D" id="1.10.10.10">
    <property type="entry name" value="Winged helix-like DNA-binding domain superfamily/Winged helix DNA-binding domain"/>
    <property type="match status" value="1"/>
</dbReference>
<dbReference type="EMBL" id="FOPP01000018">
    <property type="protein sequence ID" value="SFH51751.1"/>
    <property type="molecule type" value="Genomic_DNA"/>
</dbReference>
<dbReference type="InterPro" id="IPR014327">
    <property type="entry name" value="RNA_pol_sigma70_bacteroid"/>
</dbReference>
<proteinExistence type="inferred from homology"/>
<dbReference type="PANTHER" id="PTHR43133:SF46">
    <property type="entry name" value="RNA POLYMERASE SIGMA-70 FACTOR ECF SUBFAMILY"/>
    <property type="match status" value="1"/>
</dbReference>
<dbReference type="SUPFAM" id="SSF88946">
    <property type="entry name" value="Sigma2 domain of RNA polymerase sigma factors"/>
    <property type="match status" value="1"/>
</dbReference>
<dbReference type="Pfam" id="PF08281">
    <property type="entry name" value="Sigma70_r4_2"/>
    <property type="match status" value="1"/>
</dbReference>
<dbReference type="GO" id="GO:0003677">
    <property type="term" value="F:DNA binding"/>
    <property type="evidence" value="ECO:0007669"/>
    <property type="project" value="InterPro"/>
</dbReference>
<dbReference type="InterPro" id="IPR039425">
    <property type="entry name" value="RNA_pol_sigma-70-like"/>
</dbReference>
<keyword evidence="4" id="KW-0804">Transcription</keyword>
<organism evidence="7 8">
    <name type="scientific">Pedobacter insulae</name>
    <dbReference type="NCBI Taxonomy" id="414048"/>
    <lineage>
        <taxon>Bacteria</taxon>
        <taxon>Pseudomonadati</taxon>
        <taxon>Bacteroidota</taxon>
        <taxon>Sphingobacteriia</taxon>
        <taxon>Sphingobacteriales</taxon>
        <taxon>Sphingobacteriaceae</taxon>
        <taxon>Pedobacter</taxon>
    </lineage>
</organism>
<dbReference type="NCBIfam" id="TIGR02985">
    <property type="entry name" value="Sig70_bacteroi1"/>
    <property type="match status" value="1"/>
</dbReference>
<dbReference type="InterPro" id="IPR007627">
    <property type="entry name" value="RNA_pol_sigma70_r2"/>
</dbReference>
<dbReference type="Proteomes" id="UP000199666">
    <property type="component" value="Unassembled WGS sequence"/>
</dbReference>
<feature type="domain" description="RNA polymerase sigma factor 70 region 4 type 2" evidence="6">
    <location>
        <begin position="125"/>
        <end position="174"/>
    </location>
</feature>
<comment type="similarity">
    <text evidence="1">Belongs to the sigma-70 factor family. ECF subfamily.</text>
</comment>
<keyword evidence="2" id="KW-0805">Transcription regulation</keyword>
<protein>
    <submittedName>
        <fullName evidence="7">RNA polymerase sigma-70 factor, ECF subfamily</fullName>
    </submittedName>
</protein>
<evidence type="ECO:0000256" key="2">
    <source>
        <dbReference type="ARBA" id="ARBA00023015"/>
    </source>
</evidence>
<reference evidence="7 8" key="1">
    <citation type="submission" date="2016-10" db="EMBL/GenBank/DDBJ databases">
        <authorList>
            <person name="de Groot N.N."/>
        </authorList>
    </citation>
    <scope>NUCLEOTIDE SEQUENCE [LARGE SCALE GENOMIC DNA]</scope>
    <source>
        <strain evidence="7 8">DSM 18684</strain>
    </source>
</reference>
<evidence type="ECO:0000313" key="8">
    <source>
        <dbReference type="Proteomes" id="UP000199666"/>
    </source>
</evidence>
<gene>
    <name evidence="7" type="ORF">SAMN04489864_1183</name>
</gene>
<evidence type="ECO:0000256" key="4">
    <source>
        <dbReference type="ARBA" id="ARBA00023163"/>
    </source>
</evidence>
<keyword evidence="3" id="KW-0731">Sigma factor</keyword>
<dbReference type="Pfam" id="PF04542">
    <property type="entry name" value="Sigma70_r2"/>
    <property type="match status" value="1"/>
</dbReference>
<evidence type="ECO:0000259" key="6">
    <source>
        <dbReference type="Pfam" id="PF08281"/>
    </source>
</evidence>
<dbReference type="NCBIfam" id="TIGR02937">
    <property type="entry name" value="sigma70-ECF"/>
    <property type="match status" value="1"/>
</dbReference>
<keyword evidence="8" id="KW-1185">Reference proteome</keyword>
<dbReference type="RefSeq" id="WP_090998309.1">
    <property type="nucleotide sequence ID" value="NZ_FOPP01000018.1"/>
</dbReference>
<evidence type="ECO:0000256" key="3">
    <source>
        <dbReference type="ARBA" id="ARBA00023082"/>
    </source>
</evidence>
<dbReference type="PANTHER" id="PTHR43133">
    <property type="entry name" value="RNA POLYMERASE ECF-TYPE SIGMA FACTO"/>
    <property type="match status" value="1"/>
</dbReference>
<dbReference type="InterPro" id="IPR036388">
    <property type="entry name" value="WH-like_DNA-bd_sf"/>
</dbReference>
<dbReference type="AlphaFoldDB" id="A0A1I3AQX1"/>
<dbReference type="GO" id="GO:0006352">
    <property type="term" value="P:DNA-templated transcription initiation"/>
    <property type="evidence" value="ECO:0007669"/>
    <property type="project" value="InterPro"/>
</dbReference>
<feature type="domain" description="RNA polymerase sigma-70 region 2" evidence="5">
    <location>
        <begin position="28"/>
        <end position="93"/>
    </location>
</feature>
<evidence type="ECO:0000313" key="7">
    <source>
        <dbReference type="EMBL" id="SFH51751.1"/>
    </source>
</evidence>
<dbReference type="OrthoDB" id="659569at2"/>
<dbReference type="InterPro" id="IPR013325">
    <property type="entry name" value="RNA_pol_sigma_r2"/>
</dbReference>
<dbReference type="InterPro" id="IPR014284">
    <property type="entry name" value="RNA_pol_sigma-70_dom"/>
</dbReference>